<keyword evidence="6" id="KW-1185">Reference proteome</keyword>
<name>A0A9P6LT14_9FUNG</name>
<dbReference type="EMBL" id="JAAAHW010009738">
    <property type="protein sequence ID" value="KAF9936802.1"/>
    <property type="molecule type" value="Genomic_DNA"/>
</dbReference>
<gene>
    <name evidence="5" type="ORF">BGZ65_002026</name>
</gene>
<dbReference type="Proteomes" id="UP000749646">
    <property type="component" value="Unassembled WGS sequence"/>
</dbReference>
<evidence type="ECO:0000259" key="4">
    <source>
        <dbReference type="Pfam" id="PF01926"/>
    </source>
</evidence>
<keyword evidence="2" id="KW-0472">Membrane</keyword>
<dbReference type="CDD" id="cd00882">
    <property type="entry name" value="Ras_like_GTPase"/>
    <property type="match status" value="1"/>
</dbReference>
<keyword evidence="2" id="KW-1133">Transmembrane helix</keyword>
<dbReference type="AlphaFoldDB" id="A0A9P6LT14"/>
<dbReference type="Pfam" id="PF00248">
    <property type="entry name" value="Aldo_ket_red"/>
    <property type="match status" value="1"/>
</dbReference>
<dbReference type="InterPro" id="IPR027417">
    <property type="entry name" value="P-loop_NTPase"/>
</dbReference>
<evidence type="ECO:0000256" key="2">
    <source>
        <dbReference type="SAM" id="Phobius"/>
    </source>
</evidence>
<sequence>MTQLSPSANKSTVAILFIGNIGAGKSTLLAQIGGSFPSGVKFMEGYTKDISEQVVTLDGKLAILMDTPGLYEIDDEVTEANAKKLTEALRKGYNYKLFFVLTANNRGLTREDLALMSKVNACARQVDGAKIDFRVIINQIKDDDTYNMYEEGVAKDNFRMLFGTLKVKGFSFDIQVNGVILIRFDKGALERKSFATVISEQIKAQKHVKVKLLKDILAKNKDLSAFGKVFGIVAALLATTAVIAFELYMGGTQSFALKTTDPAKSDFRVQGAENVKPFLNCLESFGVLELDTARLKVPKVKIFYLHAPDFFTPFEVTLKAVDEMYRDGLFDEFGLSNFAAWQVALIHQICHFKGYIKPTVYQGWAGGFLTGNYHMDSVVKDGTRFDTKTVLGEYYRSQYWSPLFFDAVDALKAVSSAHGIPLLEASIRWMNHHSGLGPKDGLIFGANDRVEDLRENIINLQQGPLPKDLVKAFEDTWEKVKAANHSYFRRDTRYLDPSNGFKESKEKDVNAARN</sequence>
<dbReference type="Gene3D" id="3.40.50.300">
    <property type="entry name" value="P-loop containing nucleotide triphosphate hydrolases"/>
    <property type="match status" value="1"/>
</dbReference>
<protein>
    <submittedName>
        <fullName evidence="5">Uncharacterized protein</fullName>
    </submittedName>
</protein>
<dbReference type="GO" id="GO:0016491">
    <property type="term" value="F:oxidoreductase activity"/>
    <property type="evidence" value="ECO:0007669"/>
    <property type="project" value="UniProtKB-KW"/>
</dbReference>
<evidence type="ECO:0000259" key="3">
    <source>
        <dbReference type="Pfam" id="PF00248"/>
    </source>
</evidence>
<dbReference type="SUPFAM" id="SSF51430">
    <property type="entry name" value="NAD(P)-linked oxidoreductase"/>
    <property type="match status" value="1"/>
</dbReference>
<evidence type="ECO:0000256" key="1">
    <source>
        <dbReference type="ARBA" id="ARBA00023002"/>
    </source>
</evidence>
<dbReference type="Pfam" id="PF01926">
    <property type="entry name" value="MMR_HSR1"/>
    <property type="match status" value="1"/>
</dbReference>
<dbReference type="PANTHER" id="PTHR43364:SF4">
    <property type="entry name" value="NAD(P)-LINKED OXIDOREDUCTASE SUPERFAMILY PROTEIN"/>
    <property type="match status" value="1"/>
</dbReference>
<dbReference type="OrthoDB" id="37537at2759"/>
<dbReference type="InterPro" id="IPR050523">
    <property type="entry name" value="AKR_Detox_Biosynth"/>
</dbReference>
<feature type="domain" description="NADP-dependent oxidoreductase" evidence="3">
    <location>
        <begin position="294"/>
        <end position="363"/>
    </location>
</feature>
<dbReference type="InterPro" id="IPR023210">
    <property type="entry name" value="NADP_OxRdtase_dom"/>
</dbReference>
<dbReference type="InterPro" id="IPR036812">
    <property type="entry name" value="NAD(P)_OxRdtase_dom_sf"/>
</dbReference>
<dbReference type="SUPFAM" id="SSF52540">
    <property type="entry name" value="P-loop containing nucleoside triphosphate hydrolases"/>
    <property type="match status" value="1"/>
</dbReference>
<feature type="domain" description="G" evidence="4">
    <location>
        <begin position="15"/>
        <end position="117"/>
    </location>
</feature>
<evidence type="ECO:0000313" key="5">
    <source>
        <dbReference type="EMBL" id="KAF9936802.1"/>
    </source>
</evidence>
<proteinExistence type="predicted"/>
<evidence type="ECO:0000313" key="6">
    <source>
        <dbReference type="Proteomes" id="UP000749646"/>
    </source>
</evidence>
<organism evidence="5 6">
    <name type="scientific">Modicella reniformis</name>
    <dbReference type="NCBI Taxonomy" id="1440133"/>
    <lineage>
        <taxon>Eukaryota</taxon>
        <taxon>Fungi</taxon>
        <taxon>Fungi incertae sedis</taxon>
        <taxon>Mucoromycota</taxon>
        <taxon>Mortierellomycotina</taxon>
        <taxon>Mortierellomycetes</taxon>
        <taxon>Mortierellales</taxon>
        <taxon>Mortierellaceae</taxon>
        <taxon>Modicella</taxon>
    </lineage>
</organism>
<dbReference type="GO" id="GO:0005525">
    <property type="term" value="F:GTP binding"/>
    <property type="evidence" value="ECO:0007669"/>
    <property type="project" value="InterPro"/>
</dbReference>
<keyword evidence="2" id="KW-0812">Transmembrane</keyword>
<dbReference type="InterPro" id="IPR006073">
    <property type="entry name" value="GTP-bd"/>
</dbReference>
<reference evidence="5" key="1">
    <citation type="journal article" date="2020" name="Fungal Divers.">
        <title>Resolving the Mortierellaceae phylogeny through synthesis of multi-gene phylogenetics and phylogenomics.</title>
        <authorList>
            <person name="Vandepol N."/>
            <person name="Liber J."/>
            <person name="Desiro A."/>
            <person name="Na H."/>
            <person name="Kennedy M."/>
            <person name="Barry K."/>
            <person name="Grigoriev I.V."/>
            <person name="Miller A.N."/>
            <person name="O'Donnell K."/>
            <person name="Stajich J.E."/>
            <person name="Bonito G."/>
        </authorList>
    </citation>
    <scope>NUCLEOTIDE SEQUENCE</scope>
    <source>
        <strain evidence="5">MES-2147</strain>
    </source>
</reference>
<accession>A0A9P6LT14</accession>
<feature type="transmembrane region" description="Helical" evidence="2">
    <location>
        <begin position="229"/>
        <end position="249"/>
    </location>
</feature>
<dbReference type="Gene3D" id="3.20.20.100">
    <property type="entry name" value="NADP-dependent oxidoreductase domain"/>
    <property type="match status" value="1"/>
</dbReference>
<keyword evidence="1" id="KW-0560">Oxidoreductase</keyword>
<dbReference type="PANTHER" id="PTHR43364">
    <property type="entry name" value="NADH-SPECIFIC METHYLGLYOXAL REDUCTASE-RELATED"/>
    <property type="match status" value="1"/>
</dbReference>
<comment type="caution">
    <text evidence="5">The sequence shown here is derived from an EMBL/GenBank/DDBJ whole genome shotgun (WGS) entry which is preliminary data.</text>
</comment>